<feature type="chain" id="PRO_5020194029" evidence="1">
    <location>
        <begin position="29"/>
        <end position="160"/>
    </location>
</feature>
<gene>
    <name evidence="2" type="ORF">EV700_0691</name>
</gene>
<reference evidence="2 3" key="1">
    <citation type="submission" date="2019-02" db="EMBL/GenBank/DDBJ databases">
        <title>Genomic Encyclopedia of Type Strains, Phase IV (KMG-IV): sequencing the most valuable type-strain genomes for metagenomic binning, comparative biology and taxonomic classification.</title>
        <authorList>
            <person name="Goeker M."/>
        </authorList>
    </citation>
    <scope>NUCLEOTIDE SEQUENCE [LARGE SCALE GENOMIC DNA]</scope>
    <source>
        <strain evidence="2 3">DSM 105135</strain>
    </source>
</reference>
<evidence type="ECO:0000256" key="1">
    <source>
        <dbReference type="SAM" id="SignalP"/>
    </source>
</evidence>
<dbReference type="EMBL" id="SHKX01000010">
    <property type="protein sequence ID" value="RZU47724.1"/>
    <property type="molecule type" value="Genomic_DNA"/>
</dbReference>
<dbReference type="Proteomes" id="UP000292423">
    <property type="component" value="Unassembled WGS sequence"/>
</dbReference>
<evidence type="ECO:0000313" key="3">
    <source>
        <dbReference type="Proteomes" id="UP000292423"/>
    </source>
</evidence>
<sequence>MKKYALRLILSLLSPALPGLLVIPAAHADVELSMSAQKEVLQALADGSTGVRLEPASHLREGDTLLVTIHYVNTGEGTAATVTIDNPVPPGMVFQPGGMSGENAETLVSVDGGANYRNEEGIYPPAVTHVRWLVHDVAAQAAGDVFLRLKVKAKEKAAHP</sequence>
<name>A0A4Q7ZC22_9GAMM</name>
<keyword evidence="3" id="KW-1185">Reference proteome</keyword>
<evidence type="ECO:0000313" key="2">
    <source>
        <dbReference type="EMBL" id="RZU47724.1"/>
    </source>
</evidence>
<dbReference type="OrthoDB" id="1751088at2"/>
<proteinExistence type="predicted"/>
<protein>
    <submittedName>
        <fullName evidence="2">Putative repeat protein (TIGR01451 family)</fullName>
    </submittedName>
</protein>
<dbReference type="RefSeq" id="WP_130410944.1">
    <property type="nucleotide sequence ID" value="NZ_SHKX01000010.1"/>
</dbReference>
<feature type="signal peptide" evidence="1">
    <location>
        <begin position="1"/>
        <end position="28"/>
    </location>
</feature>
<keyword evidence="1" id="KW-0732">Signal</keyword>
<organism evidence="2 3">
    <name type="scientific">Fluviicoccus keumensis</name>
    <dbReference type="NCBI Taxonomy" id="1435465"/>
    <lineage>
        <taxon>Bacteria</taxon>
        <taxon>Pseudomonadati</taxon>
        <taxon>Pseudomonadota</taxon>
        <taxon>Gammaproteobacteria</taxon>
        <taxon>Moraxellales</taxon>
        <taxon>Moraxellaceae</taxon>
        <taxon>Fluviicoccus</taxon>
    </lineage>
</organism>
<comment type="caution">
    <text evidence="2">The sequence shown here is derived from an EMBL/GenBank/DDBJ whole genome shotgun (WGS) entry which is preliminary data.</text>
</comment>
<dbReference type="AlphaFoldDB" id="A0A4Q7ZC22"/>
<accession>A0A4Q7ZC22</accession>